<feature type="transmembrane region" description="Helical" evidence="1">
    <location>
        <begin position="273"/>
        <end position="291"/>
    </location>
</feature>
<evidence type="ECO:0000256" key="1">
    <source>
        <dbReference type="SAM" id="Phobius"/>
    </source>
</evidence>
<evidence type="ECO:0000259" key="2">
    <source>
        <dbReference type="Pfam" id="PF05569"/>
    </source>
</evidence>
<dbReference type="KEGG" id="alm:AO498_14900"/>
<proteinExistence type="predicted"/>
<keyword evidence="1" id="KW-0812">Transmembrane</keyword>
<keyword evidence="4" id="KW-1185">Reference proteome</keyword>
<dbReference type="InterPro" id="IPR008756">
    <property type="entry name" value="Peptidase_M56"/>
</dbReference>
<dbReference type="CDD" id="cd07341">
    <property type="entry name" value="M56_BlaR1_MecR1_like"/>
    <property type="match status" value="1"/>
</dbReference>
<feature type="domain" description="Peptidase M56" evidence="2">
    <location>
        <begin position="171"/>
        <end position="261"/>
    </location>
</feature>
<keyword evidence="1" id="KW-1133">Transmembrane helix</keyword>
<dbReference type="EMBL" id="CP012836">
    <property type="protein sequence ID" value="AMQ57740.1"/>
    <property type="molecule type" value="Genomic_DNA"/>
</dbReference>
<evidence type="ECO:0000313" key="3">
    <source>
        <dbReference type="EMBL" id="AMQ57740.1"/>
    </source>
</evidence>
<feature type="transmembrane region" description="Helical" evidence="1">
    <location>
        <begin position="34"/>
        <end position="52"/>
    </location>
</feature>
<keyword evidence="1" id="KW-0472">Membrane</keyword>
<organism evidence="3 4">
    <name type="scientific">Algoriphagus sanaruensis</name>
    <dbReference type="NCBI Taxonomy" id="1727163"/>
    <lineage>
        <taxon>Bacteria</taxon>
        <taxon>Pseudomonadati</taxon>
        <taxon>Bacteroidota</taxon>
        <taxon>Cytophagia</taxon>
        <taxon>Cytophagales</taxon>
        <taxon>Cyclobacteriaceae</taxon>
        <taxon>Algoriphagus</taxon>
    </lineage>
</organism>
<dbReference type="InterPro" id="IPR052173">
    <property type="entry name" value="Beta-lactam_resp_regulator"/>
</dbReference>
<dbReference type="Proteomes" id="UP000073816">
    <property type="component" value="Chromosome"/>
</dbReference>
<reference evidence="3 4" key="2">
    <citation type="journal article" date="2016" name="Genome Announc.">
        <title>Complete Genome Sequence of Algoriphagus sp. Strain M8-2, Isolated from a Brackish Lake.</title>
        <authorList>
            <person name="Muraguchi Y."/>
            <person name="Kushimoto K."/>
            <person name="Ohtsubo Y."/>
            <person name="Suzuki T."/>
            <person name="Dohra H."/>
            <person name="Kimbara K."/>
            <person name="Shintani M."/>
        </authorList>
    </citation>
    <scope>NUCLEOTIDE SEQUENCE [LARGE SCALE GENOMIC DNA]</scope>
    <source>
        <strain evidence="3 4">M8-2</strain>
    </source>
</reference>
<dbReference type="PANTHER" id="PTHR34978">
    <property type="entry name" value="POSSIBLE SENSOR-TRANSDUCER PROTEIN BLAR"/>
    <property type="match status" value="1"/>
</dbReference>
<dbReference type="PATRIC" id="fig|1727163.4.peg.3128"/>
<feature type="transmembrane region" description="Helical" evidence="1">
    <location>
        <begin position="97"/>
        <end position="117"/>
    </location>
</feature>
<gene>
    <name evidence="3" type="ORF">AO498_14900</name>
</gene>
<evidence type="ECO:0000313" key="4">
    <source>
        <dbReference type="Proteomes" id="UP000073816"/>
    </source>
</evidence>
<dbReference type="AlphaFoldDB" id="A0A142ERI5"/>
<dbReference type="PANTHER" id="PTHR34978:SF3">
    <property type="entry name" value="SLR0241 PROTEIN"/>
    <property type="match status" value="1"/>
</dbReference>
<accession>A0A142ERI5</accession>
<reference evidence="4" key="1">
    <citation type="submission" date="2015-09" db="EMBL/GenBank/DDBJ databases">
        <title>Complete sequence of Algoriphagus sp. M8-2.</title>
        <authorList>
            <person name="Shintani M."/>
        </authorList>
    </citation>
    <scope>NUCLEOTIDE SEQUENCE [LARGE SCALE GENOMIC DNA]</scope>
    <source>
        <strain evidence="4">M8-2</strain>
    </source>
</reference>
<sequence length="409" mass="47611">MEYLLKSVLCLLLLLLFYRLFLQQEVLHRFNRFYLLAAVLGSFLIPLITFEVKNEISPTPLSEFVFPAEVPSIDLPTALTSTETSPIASSPNAEIPWAWIVWVFYLSGVLVFLIRFLRNIRIIRDQIRQNIQVIYKEETLVLLDRETSPFSFLNYIFYSRSNYEKDGIPEAVFLHEQCHVREKHSWDILLLEILLIPFWFHPGLYFARQAIRLNHEFIADQQVISKLPVRDYQNLLLAVLTYQPVGFGSSLNFSLTKKRFTMMKKTTSNTKKWAVIGLSISLVLFSGFLFSTKVAADKVEQDLTNQGSRNIQVLTAASSQNLTTYLALYGKYQTQVNENRLFSNFTQEEMMRLEGEFRLLDLTFARLSLEERRQVKRASFPFAKITQDGKVTYKKIEDLTEEERKNMAC</sequence>
<feature type="transmembrane region" description="Helical" evidence="1">
    <location>
        <begin position="235"/>
        <end position="253"/>
    </location>
</feature>
<dbReference type="RefSeq" id="WP_067549422.1">
    <property type="nucleotide sequence ID" value="NZ_CP012836.1"/>
</dbReference>
<dbReference type="Pfam" id="PF05569">
    <property type="entry name" value="Peptidase_M56"/>
    <property type="match status" value="1"/>
</dbReference>
<feature type="transmembrane region" description="Helical" evidence="1">
    <location>
        <begin position="6"/>
        <end position="22"/>
    </location>
</feature>
<feature type="transmembrane region" description="Helical" evidence="1">
    <location>
        <begin position="188"/>
        <end position="207"/>
    </location>
</feature>
<protein>
    <recommendedName>
        <fullName evidence="2">Peptidase M56 domain-containing protein</fullName>
    </recommendedName>
</protein>
<dbReference type="STRING" id="1727163.AO498_14900"/>
<name>A0A142ERI5_9BACT</name>
<dbReference type="OrthoDB" id="1522859at2"/>